<evidence type="ECO:0000313" key="1">
    <source>
        <dbReference type="EMBL" id="RKP05011.1"/>
    </source>
</evidence>
<proteinExistence type="predicted"/>
<sequence length="71" mass="8028">MESALQELNEQVAMLEYETVRLASNCERVAAYQRKLLDVCQVWMQWIERSAQAREKASMAPKPAGSLGANK</sequence>
<evidence type="ECO:0000313" key="2">
    <source>
        <dbReference type="Proteomes" id="UP000271241"/>
    </source>
</evidence>
<keyword evidence="2" id="KW-1185">Reference proteome</keyword>
<accession>A0A4P9XI48</accession>
<gene>
    <name evidence="1" type="ORF">THASP1DRAFT_33163</name>
</gene>
<protein>
    <submittedName>
        <fullName evidence="1">Uncharacterized protein</fullName>
    </submittedName>
</protein>
<dbReference type="EMBL" id="KZ993318">
    <property type="protein sequence ID" value="RKP05011.1"/>
    <property type="molecule type" value="Genomic_DNA"/>
</dbReference>
<organism evidence="1 2">
    <name type="scientific">Thamnocephalis sphaerospora</name>
    <dbReference type="NCBI Taxonomy" id="78915"/>
    <lineage>
        <taxon>Eukaryota</taxon>
        <taxon>Fungi</taxon>
        <taxon>Fungi incertae sedis</taxon>
        <taxon>Zoopagomycota</taxon>
        <taxon>Zoopagomycotina</taxon>
        <taxon>Zoopagomycetes</taxon>
        <taxon>Zoopagales</taxon>
        <taxon>Sigmoideomycetaceae</taxon>
        <taxon>Thamnocephalis</taxon>
    </lineage>
</organism>
<dbReference type="Proteomes" id="UP000271241">
    <property type="component" value="Unassembled WGS sequence"/>
</dbReference>
<reference evidence="2" key="1">
    <citation type="journal article" date="2018" name="Nat. Microbiol.">
        <title>Leveraging single-cell genomics to expand the fungal tree of life.</title>
        <authorList>
            <person name="Ahrendt S.R."/>
            <person name="Quandt C.A."/>
            <person name="Ciobanu D."/>
            <person name="Clum A."/>
            <person name="Salamov A."/>
            <person name="Andreopoulos B."/>
            <person name="Cheng J.F."/>
            <person name="Woyke T."/>
            <person name="Pelin A."/>
            <person name="Henrissat B."/>
            <person name="Reynolds N.K."/>
            <person name="Benny G.L."/>
            <person name="Smith M.E."/>
            <person name="James T.Y."/>
            <person name="Grigoriev I.V."/>
        </authorList>
    </citation>
    <scope>NUCLEOTIDE SEQUENCE [LARGE SCALE GENOMIC DNA]</scope>
    <source>
        <strain evidence="2">RSA 1356</strain>
    </source>
</reference>
<dbReference type="AlphaFoldDB" id="A0A4P9XI48"/>
<name>A0A4P9XI48_9FUNG</name>